<gene>
    <name evidence="1" type="ORF">C1167_15940</name>
</gene>
<organism evidence="1 2">
    <name type="scientific">Enterobacter bugandensis</name>
    <dbReference type="NCBI Taxonomy" id="881260"/>
    <lineage>
        <taxon>Bacteria</taxon>
        <taxon>Pseudomonadati</taxon>
        <taxon>Pseudomonadota</taxon>
        <taxon>Gammaproteobacteria</taxon>
        <taxon>Enterobacterales</taxon>
        <taxon>Enterobacteriaceae</taxon>
        <taxon>Enterobacter</taxon>
    </lineage>
</organism>
<comment type="caution">
    <text evidence="1">The sequence shown here is derived from an EMBL/GenBank/DDBJ whole genome shotgun (WGS) entry which is preliminary data.</text>
</comment>
<accession>A0ABX4VMN3</accession>
<sequence>MPLISDAPELNLSPVVILPNENFMPMLPGGKGPVNPARTYLLSLNSARSWQTMASFFGIVAGMLGAASLSPATEAALGAVSATATNFDSPGHPAMSVSRADVVDIGKVTLIKYLSVRLHALTLSKQKRPHPAAFSS</sequence>
<reference evidence="1 2" key="1">
    <citation type="submission" date="2018-01" db="EMBL/GenBank/DDBJ databases">
        <title>Multi-drug resistant Enterobacter species isolated from the International Space Station and comparative genomic analyses with human pathogenic strains.</title>
        <authorList>
            <person name="Singh N.K."/>
            <person name="Bezdan D."/>
            <person name="McIntyre A."/>
            <person name="Sielaff A.C."/>
            <person name="Wheeler K."/>
            <person name="Mason C."/>
            <person name="Venkateswaran K."/>
        </authorList>
    </citation>
    <scope>NUCLEOTIDE SEQUENCE [LARGE SCALE GENOMIC DNA]</scope>
    <source>
        <strain evidence="1 2">IF2SW-P2</strain>
    </source>
</reference>
<protein>
    <submittedName>
        <fullName evidence="1">Uncharacterized protein</fullName>
    </submittedName>
</protein>
<dbReference type="Proteomes" id="UP000236063">
    <property type="component" value="Unassembled WGS sequence"/>
</dbReference>
<keyword evidence="2" id="KW-1185">Reference proteome</keyword>
<proteinExistence type="predicted"/>
<evidence type="ECO:0000313" key="1">
    <source>
        <dbReference type="EMBL" id="PNF69350.1"/>
    </source>
</evidence>
<evidence type="ECO:0000313" key="2">
    <source>
        <dbReference type="Proteomes" id="UP000236063"/>
    </source>
</evidence>
<dbReference type="RefSeq" id="WP_069732744.1">
    <property type="nucleotide sequence ID" value="NZ_JABWOU010000003.1"/>
</dbReference>
<name>A0ABX4VMN3_9ENTR</name>
<dbReference type="EMBL" id="POUR01000001">
    <property type="protein sequence ID" value="PNF69350.1"/>
    <property type="molecule type" value="Genomic_DNA"/>
</dbReference>